<comment type="caution">
    <text evidence="2">The sequence shown here is derived from an EMBL/GenBank/DDBJ whole genome shotgun (WGS) entry which is preliminary data.</text>
</comment>
<feature type="domain" description="MULE transposase" evidence="1">
    <location>
        <begin position="153"/>
        <end position="237"/>
    </location>
</feature>
<dbReference type="EMBL" id="BKCJ010458634">
    <property type="protein sequence ID" value="GFA63178.1"/>
    <property type="molecule type" value="Genomic_DNA"/>
</dbReference>
<dbReference type="AlphaFoldDB" id="A0A699JZJ9"/>
<sequence>MLYYCKLNFQLGEKFPTVDKFKECLTYYALANGFSLYFKKGNKEKIVAKCGQKKEVIKDPSQGKQKAFKKYPFNNSQNTRCRWRCNLKKKYKCIVSKTQCKNAKNFALNEGKVTIQDHYGFLRSYAKALDDSNEGSTVKVVEGLLLLMVVLKKTNCGEILIAVGSNGNNHIFPIAWAVVSVENKDNWTWFLKLIAKDLDVPNGAGLTLMSNQHKGLIEAVKDVMPLVEHRQCARHIYDGFRKQFSGVQFRELFWAASKATYPQRFNKVIEKIKTANPKAHKYLLDKIPKIWFRAFFTKGRCCEAVENGLSECFNSVLVSVRHQPAITMLESIQVIIMERMNTIRHLMEKGSNDVGPNIQKILEHSRIYKDTIEETEPYQASMPIIKNPSNFIETQQSQVSGVGGLENYSLPPRKQILWVHCKEQELQLSWVESKQQLQHL</sequence>
<proteinExistence type="predicted"/>
<name>A0A699JZJ9_TANCI</name>
<protein>
    <submittedName>
        <fullName evidence="2">Pentatricopeptide repeat-containing protein</fullName>
    </submittedName>
</protein>
<evidence type="ECO:0000259" key="1">
    <source>
        <dbReference type="Pfam" id="PF10551"/>
    </source>
</evidence>
<dbReference type="InterPro" id="IPR018289">
    <property type="entry name" value="MULE_transposase_dom"/>
</dbReference>
<evidence type="ECO:0000313" key="2">
    <source>
        <dbReference type="EMBL" id="GFA63178.1"/>
    </source>
</evidence>
<dbReference type="PANTHER" id="PTHR31973:SF189">
    <property type="entry name" value="TRANSPOSASE, MUDR, PLANT, MULE TRANSPOSASE DOMAIN PROTEIN-RELATED"/>
    <property type="match status" value="1"/>
</dbReference>
<organism evidence="2">
    <name type="scientific">Tanacetum cinerariifolium</name>
    <name type="common">Dalmatian daisy</name>
    <name type="synonym">Chrysanthemum cinerariifolium</name>
    <dbReference type="NCBI Taxonomy" id="118510"/>
    <lineage>
        <taxon>Eukaryota</taxon>
        <taxon>Viridiplantae</taxon>
        <taxon>Streptophyta</taxon>
        <taxon>Embryophyta</taxon>
        <taxon>Tracheophyta</taxon>
        <taxon>Spermatophyta</taxon>
        <taxon>Magnoliopsida</taxon>
        <taxon>eudicotyledons</taxon>
        <taxon>Gunneridae</taxon>
        <taxon>Pentapetalae</taxon>
        <taxon>asterids</taxon>
        <taxon>campanulids</taxon>
        <taxon>Asterales</taxon>
        <taxon>Asteraceae</taxon>
        <taxon>Asteroideae</taxon>
        <taxon>Anthemideae</taxon>
        <taxon>Anthemidinae</taxon>
        <taxon>Tanacetum</taxon>
    </lineage>
</organism>
<accession>A0A699JZJ9</accession>
<gene>
    <name evidence="2" type="ORF">Tci_635150</name>
</gene>
<reference evidence="2" key="1">
    <citation type="journal article" date="2019" name="Sci. Rep.">
        <title>Draft genome of Tanacetum cinerariifolium, the natural source of mosquito coil.</title>
        <authorList>
            <person name="Yamashiro T."/>
            <person name="Shiraishi A."/>
            <person name="Satake H."/>
            <person name="Nakayama K."/>
        </authorList>
    </citation>
    <scope>NUCLEOTIDE SEQUENCE</scope>
</reference>
<dbReference type="Pfam" id="PF10551">
    <property type="entry name" value="MULE"/>
    <property type="match status" value="1"/>
</dbReference>
<dbReference type="PANTHER" id="PTHR31973">
    <property type="entry name" value="POLYPROTEIN, PUTATIVE-RELATED"/>
    <property type="match status" value="1"/>
</dbReference>